<evidence type="ECO:0000256" key="3">
    <source>
        <dbReference type="ARBA" id="ARBA00022827"/>
    </source>
</evidence>
<dbReference type="GO" id="GO:0050660">
    <property type="term" value="F:flavin adenine dinucleotide binding"/>
    <property type="evidence" value="ECO:0007669"/>
    <property type="project" value="InterPro"/>
</dbReference>
<dbReference type="Proteomes" id="UP000018144">
    <property type="component" value="Unassembled WGS sequence"/>
</dbReference>
<feature type="region of interest" description="Disordered" evidence="5">
    <location>
        <begin position="1"/>
        <end position="29"/>
    </location>
</feature>
<dbReference type="AlphaFoldDB" id="U4KVW9"/>
<organism evidence="6 7">
    <name type="scientific">Pyronema omphalodes (strain CBS 100304)</name>
    <name type="common">Pyronema confluens</name>
    <dbReference type="NCBI Taxonomy" id="1076935"/>
    <lineage>
        <taxon>Eukaryota</taxon>
        <taxon>Fungi</taxon>
        <taxon>Dikarya</taxon>
        <taxon>Ascomycota</taxon>
        <taxon>Pezizomycotina</taxon>
        <taxon>Pezizomycetes</taxon>
        <taxon>Pezizales</taxon>
        <taxon>Pyronemataceae</taxon>
        <taxon>Pyronema</taxon>
    </lineage>
</organism>
<dbReference type="PANTHER" id="PTHR42877:SF7">
    <property type="entry name" value="FLAVIN-BINDING MONOOXYGENASE-RELATED"/>
    <property type="match status" value="1"/>
</dbReference>
<dbReference type="GO" id="GO:0004499">
    <property type="term" value="F:N,N-dimethylaniline monooxygenase activity"/>
    <property type="evidence" value="ECO:0007669"/>
    <property type="project" value="InterPro"/>
</dbReference>
<evidence type="ECO:0000313" key="7">
    <source>
        <dbReference type="Proteomes" id="UP000018144"/>
    </source>
</evidence>
<dbReference type="InterPro" id="IPR020946">
    <property type="entry name" value="Flavin_mOase-like"/>
</dbReference>
<evidence type="ECO:0000256" key="2">
    <source>
        <dbReference type="ARBA" id="ARBA00022630"/>
    </source>
</evidence>
<dbReference type="PANTHER" id="PTHR42877">
    <property type="entry name" value="L-ORNITHINE N(5)-MONOOXYGENASE-RELATED"/>
    <property type="match status" value="1"/>
</dbReference>
<evidence type="ECO:0000256" key="1">
    <source>
        <dbReference type="ARBA" id="ARBA00010139"/>
    </source>
</evidence>
<dbReference type="Pfam" id="PF00743">
    <property type="entry name" value="FMO-like"/>
    <property type="match status" value="1"/>
</dbReference>
<evidence type="ECO:0000256" key="5">
    <source>
        <dbReference type="SAM" id="MobiDB-lite"/>
    </source>
</evidence>
<keyword evidence="7" id="KW-1185">Reference proteome</keyword>
<dbReference type="GO" id="GO:0050661">
    <property type="term" value="F:NADP binding"/>
    <property type="evidence" value="ECO:0007669"/>
    <property type="project" value="InterPro"/>
</dbReference>
<dbReference type="eggNOG" id="KOG1399">
    <property type="taxonomic scope" value="Eukaryota"/>
</dbReference>
<gene>
    <name evidence="6" type="ORF">PCON_05380</name>
</gene>
<dbReference type="EMBL" id="HF935273">
    <property type="protein sequence ID" value="CCX05793.1"/>
    <property type="molecule type" value="Genomic_DNA"/>
</dbReference>
<dbReference type="InterPro" id="IPR036188">
    <property type="entry name" value="FAD/NAD-bd_sf"/>
</dbReference>
<dbReference type="STRING" id="1076935.U4KVW9"/>
<keyword evidence="6" id="KW-0503">Monooxygenase</keyword>
<proteinExistence type="inferred from homology"/>
<dbReference type="OrthoDB" id="74360at2759"/>
<name>U4KVW9_PYROM</name>
<dbReference type="Gene3D" id="3.50.50.60">
    <property type="entry name" value="FAD/NAD(P)-binding domain"/>
    <property type="match status" value="2"/>
</dbReference>
<sequence length="606" mass="67855">MAPPQAEDIPVTATAPNPRADEPPAQNIVTTSFGIDPNSIPGPDEPHENSWYNGRDFNGYRVNEQPAYTKRTIKMIIVGAGATGLQIAYKAERLLENIEVVVYEKNNDVGGTWLENRYPGCTCDIPSHSYQFPWARNPEWSAFYSGSEEIWRYFKKIAVDYGLEKYVRFQHRVQSAIWDEEKGKYIVTVTDLASGETKVDEAEILVNGGGILNNWKYPNIPGIESFKGKLMHSAAWDAAYDLTDKTVAVIGGGSSAVQIIPSIQPKVKHITSFLRSPVWVTTGFGAKFAGPGGTNFKYSKEQIDEFRDDPEAFDKYCRGLEGELNKRFTLMHLKSKDQLASRELMAGIMADKLQHDPLLTKAMIPPFGLGCRRMTPGSGYLESLKAENATVLNQGAASFTETGLVAADGTKVDVDVVICATGFDTSFAPPFTLIGRNGVDLRQQFGGQPVGYMAIMTENFPNYYMYLGPNGPASHSSILPILEWHTRYLFQQINKMQQEGIKAIEPKKEVIAELYDHTHELFKRLVWSSACSSWFKNGKKEGPVTAVWAGSRLQWFEVMKEVRWEDFNLTYLNGKNRFGFLGNGYSKVEVGDGDPVWYFDDEFCRT</sequence>
<dbReference type="OMA" id="CTCDIPS"/>
<keyword evidence="3" id="KW-0274">FAD</keyword>
<reference evidence="6 7" key="1">
    <citation type="journal article" date="2013" name="PLoS Genet.">
        <title>The genome and development-dependent transcriptomes of Pyronema confluens: a window into fungal evolution.</title>
        <authorList>
            <person name="Traeger S."/>
            <person name="Altegoer F."/>
            <person name="Freitag M."/>
            <person name="Gabaldon T."/>
            <person name="Kempken F."/>
            <person name="Kumar A."/>
            <person name="Marcet-Houben M."/>
            <person name="Poggeler S."/>
            <person name="Stajich J.E."/>
            <person name="Nowrousian M."/>
        </authorList>
    </citation>
    <scope>NUCLEOTIDE SEQUENCE [LARGE SCALE GENOMIC DNA]</scope>
    <source>
        <strain evidence="7">CBS 100304</strain>
        <tissue evidence="6">Vegetative mycelium</tissue>
    </source>
</reference>
<dbReference type="InterPro" id="IPR051209">
    <property type="entry name" value="FAD-bind_Monooxygenase_sf"/>
</dbReference>
<keyword evidence="2" id="KW-0285">Flavoprotein</keyword>
<keyword evidence="4" id="KW-0560">Oxidoreductase</keyword>
<evidence type="ECO:0000313" key="6">
    <source>
        <dbReference type="EMBL" id="CCX05793.1"/>
    </source>
</evidence>
<dbReference type="SUPFAM" id="SSF51905">
    <property type="entry name" value="FAD/NAD(P)-binding domain"/>
    <property type="match status" value="3"/>
</dbReference>
<dbReference type="PRINTS" id="PR00368">
    <property type="entry name" value="FADPNR"/>
</dbReference>
<comment type="similarity">
    <text evidence="1">Belongs to the FAD-binding monooxygenase family.</text>
</comment>
<accession>U4KVW9</accession>
<evidence type="ECO:0000256" key="4">
    <source>
        <dbReference type="ARBA" id="ARBA00023002"/>
    </source>
</evidence>
<protein>
    <submittedName>
        <fullName evidence="6">Similar to Putative sterigmatocystin biosynthesis monooxygenase stcW acc. no. Q00730</fullName>
    </submittedName>
</protein>